<feature type="domain" description="Aldehyde dehydrogenase" evidence="4">
    <location>
        <begin position="37"/>
        <end position="311"/>
    </location>
</feature>
<dbReference type="Proteomes" id="UP001519325">
    <property type="component" value="Unassembled WGS sequence"/>
</dbReference>
<dbReference type="PANTHER" id="PTHR43720:SF2">
    <property type="entry name" value="2-AMINOMUCONIC SEMIALDEHYDE DEHYDROGENASE"/>
    <property type="match status" value="1"/>
</dbReference>
<dbReference type="InterPro" id="IPR016163">
    <property type="entry name" value="Ald_DH_C"/>
</dbReference>
<dbReference type="Pfam" id="PF00171">
    <property type="entry name" value="Aldedh"/>
    <property type="match status" value="1"/>
</dbReference>
<dbReference type="InterPro" id="IPR016162">
    <property type="entry name" value="Ald_DH_N"/>
</dbReference>
<dbReference type="PANTHER" id="PTHR43720">
    <property type="entry name" value="2-AMINOMUCONIC SEMIALDEHYDE DEHYDROGENASE"/>
    <property type="match status" value="1"/>
</dbReference>
<dbReference type="Gene3D" id="3.40.309.10">
    <property type="entry name" value="Aldehyde Dehydrogenase, Chain A, domain 2"/>
    <property type="match status" value="1"/>
</dbReference>
<comment type="similarity">
    <text evidence="1">Belongs to the aldehyde dehydrogenase family.</text>
</comment>
<keyword evidence="6" id="KW-1185">Reference proteome</keyword>
<evidence type="ECO:0000313" key="6">
    <source>
        <dbReference type="Proteomes" id="UP001519325"/>
    </source>
</evidence>
<dbReference type="EMBL" id="JAGGMR010000001">
    <property type="protein sequence ID" value="MBP2193125.1"/>
    <property type="molecule type" value="Genomic_DNA"/>
</dbReference>
<organism evidence="5 6">
    <name type="scientific">Nocardia goodfellowii</name>
    <dbReference type="NCBI Taxonomy" id="882446"/>
    <lineage>
        <taxon>Bacteria</taxon>
        <taxon>Bacillati</taxon>
        <taxon>Actinomycetota</taxon>
        <taxon>Actinomycetes</taxon>
        <taxon>Mycobacteriales</taxon>
        <taxon>Nocardiaceae</taxon>
        <taxon>Nocardia</taxon>
    </lineage>
</organism>
<protein>
    <submittedName>
        <fullName evidence="5">Acyl-CoA reductase-like NAD-dependent aldehyde dehydrogenase</fullName>
    </submittedName>
</protein>
<dbReference type="InterPro" id="IPR015590">
    <property type="entry name" value="Aldehyde_DH_dom"/>
</dbReference>
<keyword evidence="2" id="KW-0560">Oxidoreductase</keyword>
<evidence type="ECO:0000256" key="3">
    <source>
        <dbReference type="ARBA" id="ARBA00023027"/>
    </source>
</evidence>
<dbReference type="RefSeq" id="WP_245366190.1">
    <property type="nucleotide sequence ID" value="NZ_JAGGMR010000001.1"/>
</dbReference>
<comment type="caution">
    <text evidence="5">The sequence shown here is derived from an EMBL/GenBank/DDBJ whole genome shotgun (WGS) entry which is preliminary data.</text>
</comment>
<dbReference type="InterPro" id="IPR016161">
    <property type="entry name" value="Ald_DH/histidinol_DH"/>
</dbReference>
<reference evidence="5 6" key="1">
    <citation type="submission" date="2021-03" db="EMBL/GenBank/DDBJ databases">
        <title>Sequencing the genomes of 1000 actinobacteria strains.</title>
        <authorList>
            <person name="Klenk H.-P."/>
        </authorList>
    </citation>
    <scope>NUCLEOTIDE SEQUENCE [LARGE SCALE GENOMIC DNA]</scope>
    <source>
        <strain evidence="5 6">DSM 45516</strain>
    </source>
</reference>
<dbReference type="SUPFAM" id="SSF53720">
    <property type="entry name" value="ALDH-like"/>
    <property type="match status" value="1"/>
</dbReference>
<name>A0ABS4QN42_9NOCA</name>
<proteinExistence type="inferred from homology"/>
<dbReference type="Gene3D" id="3.40.605.10">
    <property type="entry name" value="Aldehyde Dehydrogenase, Chain A, domain 1"/>
    <property type="match status" value="1"/>
</dbReference>
<gene>
    <name evidence="5" type="ORF">BJ987_006026</name>
</gene>
<evidence type="ECO:0000313" key="5">
    <source>
        <dbReference type="EMBL" id="MBP2193125.1"/>
    </source>
</evidence>
<sequence>MRQAPIAGLSSRIRWLVEAADIFATAQIDGLEPEGYLDLVARVSGVPRPVVDASLATTAAALRDMAATIERIRPTGVVTEWDDPAAADGTAVWVPRGHVFAVHTEGNTPGVHSVWPEALALGYQVVVHPSNREPFTASRLVSAIRATGFGNAAVSLLPCDDATAQVIVSEADFSQHIGDDDPSNRRVLPESPGRSKMLITADARWQDHIELIARAVTGFGGAACIATTSVLVEHDASGCAEALAHHLSEIPTLPPQHPRAILPAQTLDRARHIDRYLRGVARDSRCWLGGDTVVAELDTGGAVLRPAVHEVSSSTAPQLDIKLPFPCVWVAPWSPADGIGPLCRSVAVTVLTDDRDLIEALVREPTISNVYAGPYPTTWMRSTLPHNGYLADLLMRTKSFVR</sequence>
<evidence type="ECO:0000256" key="1">
    <source>
        <dbReference type="ARBA" id="ARBA00009986"/>
    </source>
</evidence>
<evidence type="ECO:0000256" key="2">
    <source>
        <dbReference type="ARBA" id="ARBA00023002"/>
    </source>
</evidence>
<accession>A0ABS4QN42</accession>
<keyword evidence="3" id="KW-0520">NAD</keyword>
<evidence type="ECO:0000259" key="4">
    <source>
        <dbReference type="Pfam" id="PF00171"/>
    </source>
</evidence>